<dbReference type="GeneID" id="24129463"/>
<dbReference type="OrthoDB" id="57822at2759"/>
<feature type="chain" id="PRO_5001634668" description="Ricin B lectin domain-containing protein" evidence="1">
    <location>
        <begin position="20"/>
        <end position="454"/>
    </location>
</feature>
<dbReference type="SUPFAM" id="SSF50405">
    <property type="entry name" value="Actin-crosslinking proteins"/>
    <property type="match status" value="1"/>
</dbReference>
<protein>
    <recommendedName>
        <fullName evidence="4">Ricin B lectin domain-containing protein</fullName>
    </recommendedName>
</protein>
<dbReference type="InterPro" id="IPR008999">
    <property type="entry name" value="Actin-crosslinking"/>
</dbReference>
<evidence type="ECO:0000313" key="2">
    <source>
        <dbReference type="EMBL" id="KDO27892.1"/>
    </source>
</evidence>
<dbReference type="Proteomes" id="UP000030745">
    <property type="component" value="Unassembled WGS sequence"/>
</dbReference>
<keyword evidence="3" id="KW-1185">Reference proteome</keyword>
<dbReference type="AlphaFoldDB" id="A0A067CM42"/>
<accession>A0A067CM42</accession>
<organism evidence="2 3">
    <name type="scientific">Saprolegnia parasitica (strain CBS 223.65)</name>
    <dbReference type="NCBI Taxonomy" id="695850"/>
    <lineage>
        <taxon>Eukaryota</taxon>
        <taxon>Sar</taxon>
        <taxon>Stramenopiles</taxon>
        <taxon>Oomycota</taxon>
        <taxon>Saprolegniomycetes</taxon>
        <taxon>Saprolegniales</taxon>
        <taxon>Saprolegniaceae</taxon>
        <taxon>Saprolegnia</taxon>
    </lineage>
</organism>
<dbReference type="EMBL" id="KK583214">
    <property type="protein sequence ID" value="KDO27892.1"/>
    <property type="molecule type" value="Genomic_DNA"/>
</dbReference>
<reference evidence="2 3" key="1">
    <citation type="journal article" date="2013" name="PLoS Genet.">
        <title>Distinctive expansion of potential virulence genes in the genome of the oomycete fish pathogen Saprolegnia parasitica.</title>
        <authorList>
            <person name="Jiang R.H."/>
            <person name="de Bruijn I."/>
            <person name="Haas B.J."/>
            <person name="Belmonte R."/>
            <person name="Lobach L."/>
            <person name="Christie J."/>
            <person name="van den Ackerveken G."/>
            <person name="Bottin A."/>
            <person name="Bulone V."/>
            <person name="Diaz-Moreno S.M."/>
            <person name="Dumas B."/>
            <person name="Fan L."/>
            <person name="Gaulin E."/>
            <person name="Govers F."/>
            <person name="Grenville-Briggs L.J."/>
            <person name="Horner N.R."/>
            <person name="Levin J.Z."/>
            <person name="Mammella M."/>
            <person name="Meijer H.J."/>
            <person name="Morris P."/>
            <person name="Nusbaum C."/>
            <person name="Oome S."/>
            <person name="Phillips A.J."/>
            <person name="van Rooyen D."/>
            <person name="Rzeszutek E."/>
            <person name="Saraiva M."/>
            <person name="Secombes C.J."/>
            <person name="Seidl M.F."/>
            <person name="Snel B."/>
            <person name="Stassen J.H."/>
            <person name="Sykes S."/>
            <person name="Tripathy S."/>
            <person name="van den Berg H."/>
            <person name="Vega-Arreguin J.C."/>
            <person name="Wawra S."/>
            <person name="Young S.K."/>
            <person name="Zeng Q."/>
            <person name="Dieguez-Uribeondo J."/>
            <person name="Russ C."/>
            <person name="Tyler B.M."/>
            <person name="van West P."/>
        </authorList>
    </citation>
    <scope>NUCLEOTIDE SEQUENCE [LARGE SCALE GENOMIC DNA]</scope>
    <source>
        <strain evidence="2 3">CBS 223.65</strain>
    </source>
</reference>
<dbReference type="VEuPathDB" id="FungiDB:SPRG_07164"/>
<proteinExistence type="predicted"/>
<dbReference type="RefSeq" id="XP_012201349.1">
    <property type="nucleotide sequence ID" value="XM_012345959.1"/>
</dbReference>
<dbReference type="OMA" id="TYPDEAF"/>
<sequence length="454" mass="47926">MLSHLPLLALGALSASVVANKLACGVVPDGWTQVPGDYLKVAYDGKTLCAIDLQYQLACAASTTSPIPWSAIPGEFADIGLANGVLYARKHDVQGTMVVTNSVSNVQWATVNLNYGAEKQTNFAFDGSTLCEATDAGRFVCTRTTPGGIPYTWTSVDGNIVQAAVRGSTLFGVDATGRLYKGATASALASGKGQWEAMSNKTLSQVSYDGSQLCGVDKNNQAHCTSGSLTASAKAPSQCCFKDGDVIQLQSDTGKYLGRCGGGCIPGAAYPDSAFVHVSDPWAADAACGRWTVKNIGNGKIALQSDSGKYLARCNGCATNAKATYPDEAFVHSTNPSTAFTQWKCVDAGNGKIGLQSDTGKYLARCNNCFGTKVYPDVAFVHAKCWSDGAYAQWTVYKAKDKPRASQCPVPAPVFRWQSLPGDWESITSYNGNVFGIDTTNRLFTRTVSATAKA</sequence>
<evidence type="ECO:0000313" key="3">
    <source>
        <dbReference type="Proteomes" id="UP000030745"/>
    </source>
</evidence>
<name>A0A067CM42_SAPPC</name>
<dbReference type="SMR" id="A0A067CM42"/>
<feature type="signal peptide" evidence="1">
    <location>
        <begin position="1"/>
        <end position="19"/>
    </location>
</feature>
<evidence type="ECO:0000256" key="1">
    <source>
        <dbReference type="SAM" id="SignalP"/>
    </source>
</evidence>
<dbReference type="CDD" id="cd00257">
    <property type="entry name" value="beta-trefoil_FSCN-like"/>
    <property type="match status" value="1"/>
</dbReference>
<dbReference type="KEGG" id="spar:SPRG_07164"/>
<keyword evidence="1" id="KW-0732">Signal</keyword>
<gene>
    <name evidence="2" type="ORF">SPRG_07164</name>
</gene>
<evidence type="ECO:0008006" key="4">
    <source>
        <dbReference type="Google" id="ProtNLM"/>
    </source>
</evidence>
<dbReference type="Gene3D" id="2.80.10.50">
    <property type="match status" value="1"/>
</dbReference>